<dbReference type="SMART" id="SM01168">
    <property type="entry name" value="DUF1907"/>
    <property type="match status" value="1"/>
</dbReference>
<keyword evidence="6" id="KW-0539">Nucleus</keyword>
<evidence type="ECO:0000313" key="8">
    <source>
        <dbReference type="EMBL" id="KAJ8312158.1"/>
    </source>
</evidence>
<organism evidence="8 9">
    <name type="scientific">Tegillarca granosa</name>
    <name type="common">Malaysian cockle</name>
    <name type="synonym">Anadara granosa</name>
    <dbReference type="NCBI Taxonomy" id="220873"/>
    <lineage>
        <taxon>Eukaryota</taxon>
        <taxon>Metazoa</taxon>
        <taxon>Spiralia</taxon>
        <taxon>Lophotrochozoa</taxon>
        <taxon>Mollusca</taxon>
        <taxon>Bivalvia</taxon>
        <taxon>Autobranchia</taxon>
        <taxon>Pteriomorphia</taxon>
        <taxon>Arcoida</taxon>
        <taxon>Arcoidea</taxon>
        <taxon>Arcidae</taxon>
        <taxon>Tegillarca</taxon>
    </lineage>
</organism>
<gene>
    <name evidence="8" type="ORF">KUTeg_009531</name>
</gene>
<evidence type="ECO:0000256" key="3">
    <source>
        <dbReference type="ARBA" id="ARBA00022723"/>
    </source>
</evidence>
<dbReference type="Pfam" id="PF08925">
    <property type="entry name" value="DUF1907"/>
    <property type="match status" value="2"/>
</dbReference>
<dbReference type="InterPro" id="IPR015021">
    <property type="entry name" value="C11orf54_DUF1907"/>
</dbReference>
<reference evidence="8 9" key="1">
    <citation type="submission" date="2022-12" db="EMBL/GenBank/DDBJ databases">
        <title>Chromosome-level genome of Tegillarca granosa.</title>
        <authorList>
            <person name="Kim J."/>
        </authorList>
    </citation>
    <scope>NUCLEOTIDE SEQUENCE [LARGE SCALE GENOMIC DNA]</scope>
    <source>
        <strain evidence="8">Teg-2019</strain>
        <tissue evidence="8">Adductor muscle</tissue>
    </source>
</reference>
<evidence type="ECO:0000313" key="9">
    <source>
        <dbReference type="Proteomes" id="UP001217089"/>
    </source>
</evidence>
<dbReference type="CDD" id="cd17298">
    <property type="entry name" value="DUF1907"/>
    <property type="match status" value="1"/>
</dbReference>
<comment type="subcellular location">
    <subcellularLocation>
        <location evidence="1">Nucleus</location>
    </subcellularLocation>
</comment>
<dbReference type="PANTHER" id="PTHR13204">
    <property type="entry name" value="PTD012 PROTEIN"/>
    <property type="match status" value="1"/>
</dbReference>
<keyword evidence="5" id="KW-0862">Zinc</keyword>
<evidence type="ECO:0000256" key="4">
    <source>
        <dbReference type="ARBA" id="ARBA00022801"/>
    </source>
</evidence>
<evidence type="ECO:0000256" key="2">
    <source>
        <dbReference type="ARBA" id="ARBA00011245"/>
    </source>
</evidence>
<keyword evidence="9" id="KW-1185">Reference proteome</keyword>
<keyword evidence="4" id="KW-0378">Hydrolase</keyword>
<proteinExistence type="predicted"/>
<evidence type="ECO:0000259" key="7">
    <source>
        <dbReference type="SMART" id="SM01168"/>
    </source>
</evidence>
<comment type="caution">
    <text evidence="8">The sequence shown here is derived from an EMBL/GenBank/DDBJ whole genome shotgun (WGS) entry which is preliminary data.</text>
</comment>
<evidence type="ECO:0000256" key="5">
    <source>
        <dbReference type="ARBA" id="ARBA00022833"/>
    </source>
</evidence>
<dbReference type="EMBL" id="JARBDR010000440">
    <property type="protein sequence ID" value="KAJ8312158.1"/>
    <property type="molecule type" value="Genomic_DNA"/>
</dbReference>
<accession>A0ABQ9F449</accession>
<dbReference type="Proteomes" id="UP001217089">
    <property type="component" value="Unassembled WGS sequence"/>
</dbReference>
<evidence type="ECO:0000256" key="6">
    <source>
        <dbReference type="ARBA" id="ARBA00023242"/>
    </source>
</evidence>
<keyword evidence="3" id="KW-0479">Metal-binding</keyword>
<dbReference type="PANTHER" id="PTHR13204:SF1">
    <property type="entry name" value="ESTER HYDROLASE C11ORF54"/>
    <property type="match status" value="1"/>
</dbReference>
<comment type="subunit">
    <text evidence="2">Monomer.</text>
</comment>
<sequence length="236" mass="25625">MANTELSVQKAPMHVPTIDEVVPVLNEGLKKNFTNVSVSVVDCPDLTQKPFMLASEGLCGSPRLADIGGPPYLIPLVQRNKVYKFSQIAKLVELPGAFMIGAGAGPHQFIGVNSEVLESYLYPSCSPSLQTNYLFLPLASNHKGKPGKVIEVKASQRIGSENFMSSIRKTLNSHYGNKPVALGGVFLVEKGKANLHIMPDFSATPLKSQSEVDNWLKFYEMDAPLVCVGELVSHDP</sequence>
<name>A0ABQ9F449_TEGGR</name>
<protein>
    <recommendedName>
        <fullName evidence="7">DUF1907 domain-containing protein</fullName>
    </recommendedName>
</protein>
<feature type="non-terminal residue" evidence="8">
    <location>
        <position position="236"/>
    </location>
</feature>
<feature type="domain" description="DUF1907" evidence="7">
    <location>
        <begin position="24"/>
        <end position="236"/>
    </location>
</feature>
<evidence type="ECO:0000256" key="1">
    <source>
        <dbReference type="ARBA" id="ARBA00004123"/>
    </source>
</evidence>
<dbReference type="SUPFAM" id="SSF117856">
    <property type="entry name" value="AF0104/ALDC/Ptd012-like"/>
    <property type="match status" value="1"/>
</dbReference>